<evidence type="ECO:0000313" key="14">
    <source>
        <dbReference type="Proteomes" id="UP000245657"/>
    </source>
</evidence>
<comment type="cofactor">
    <cofactor evidence="12">
        <name>Mg(2+)</name>
        <dbReference type="ChEBI" id="CHEBI:18420"/>
    </cofactor>
</comment>
<feature type="transmembrane region" description="Helical" evidence="12">
    <location>
        <begin position="258"/>
        <end position="280"/>
    </location>
</feature>
<feature type="transmembrane region" description="Helical" evidence="12">
    <location>
        <begin position="128"/>
        <end position="148"/>
    </location>
</feature>
<keyword evidence="9 12" id="KW-0472">Membrane</keyword>
<name>A0A2V2N785_9EURY</name>
<gene>
    <name evidence="13" type="ORF">DK846_02325</name>
</gene>
<dbReference type="Gene3D" id="1.20.120.1780">
    <property type="entry name" value="UbiA prenyltransferase"/>
    <property type="match status" value="1"/>
</dbReference>
<comment type="subcellular location">
    <subcellularLocation>
        <location evidence="1 12">Cell membrane</location>
        <topology evidence="1 12">Multi-pass membrane protein</topology>
    </subcellularLocation>
</comment>
<comment type="function">
    <text evidence="12">Prenyltransferase that catalyzes the transfer of the geranylgeranyl moiety of geranylgeranyl diphosphate (GGPP) to the C2 hydroxyl of (S)-3-O-geranylgeranylglyceryl phosphate (GGGP). This reaction is the second ether-bond-formation step in the biosynthesis of archaeal membrane lipids.</text>
</comment>
<keyword evidence="10 12" id="KW-0594">Phospholipid biosynthesis</keyword>
<comment type="caution">
    <text evidence="13">The sequence shown here is derived from an EMBL/GenBank/DDBJ whole genome shotgun (WGS) entry which is preliminary data.</text>
</comment>
<protein>
    <recommendedName>
        <fullName evidence="12">Digeranylgeranylglyceryl phosphate synthase</fullName>
        <shortName evidence="12">DGGGP synthase</shortName>
        <shortName evidence="12">DGGGPS</shortName>
        <ecNumber evidence="12">2.5.1.42</ecNumber>
    </recommendedName>
    <alternativeName>
        <fullName evidence="12">(S)-2,3-di-O-geranylgeranylglyceryl phosphate synthase</fullName>
    </alternativeName>
    <alternativeName>
        <fullName evidence="12">Geranylgeranylglycerol-phosphate geranylgeranyltransferase</fullName>
    </alternativeName>
</protein>
<dbReference type="PANTHER" id="PTHR42723:SF1">
    <property type="entry name" value="CHLOROPHYLL SYNTHASE, CHLOROPLASTIC"/>
    <property type="match status" value="1"/>
</dbReference>
<dbReference type="NCBIfam" id="NF009521">
    <property type="entry name" value="PRK12882.1"/>
    <property type="match status" value="1"/>
</dbReference>
<dbReference type="GO" id="GO:0000287">
    <property type="term" value="F:magnesium ion binding"/>
    <property type="evidence" value="ECO:0007669"/>
    <property type="project" value="UniProtKB-UniRule"/>
</dbReference>
<evidence type="ECO:0000256" key="3">
    <source>
        <dbReference type="ARBA" id="ARBA00022516"/>
    </source>
</evidence>
<dbReference type="InterPro" id="IPR000537">
    <property type="entry name" value="UbiA_prenyltransferase"/>
</dbReference>
<keyword evidence="6 12" id="KW-0460">Magnesium</keyword>
<evidence type="ECO:0000256" key="1">
    <source>
        <dbReference type="ARBA" id="ARBA00004651"/>
    </source>
</evidence>
<evidence type="ECO:0000256" key="11">
    <source>
        <dbReference type="ARBA" id="ARBA00023264"/>
    </source>
</evidence>
<keyword evidence="8 12" id="KW-0443">Lipid metabolism</keyword>
<comment type="similarity">
    <text evidence="12">Belongs to the UbiA prenyltransferase family. DGGGP synthase subfamily.</text>
</comment>
<comment type="pathway">
    <text evidence="12">Membrane lipid metabolism; glycerophospholipid metabolism.</text>
</comment>
<feature type="transmembrane region" description="Helical" evidence="12">
    <location>
        <begin position="195"/>
        <end position="219"/>
    </location>
</feature>
<keyword evidence="11 12" id="KW-1208">Phospholipid metabolism</keyword>
<dbReference type="GO" id="GO:0047295">
    <property type="term" value="F:geranylgeranylglycerol-phosphate geranylgeranyltransferase activity"/>
    <property type="evidence" value="ECO:0007669"/>
    <property type="project" value="UniProtKB-UniRule"/>
</dbReference>
<dbReference type="PANTHER" id="PTHR42723">
    <property type="entry name" value="CHLOROPHYLL SYNTHASE"/>
    <property type="match status" value="1"/>
</dbReference>
<evidence type="ECO:0000313" key="13">
    <source>
        <dbReference type="EMBL" id="PWR74500.1"/>
    </source>
</evidence>
<keyword evidence="4 12" id="KW-0808">Transferase</keyword>
<evidence type="ECO:0000256" key="9">
    <source>
        <dbReference type="ARBA" id="ARBA00023136"/>
    </source>
</evidence>
<evidence type="ECO:0000256" key="12">
    <source>
        <dbReference type="HAMAP-Rule" id="MF_01286"/>
    </source>
</evidence>
<dbReference type="EMBL" id="QGMY01000002">
    <property type="protein sequence ID" value="PWR74500.1"/>
    <property type="molecule type" value="Genomic_DNA"/>
</dbReference>
<feature type="transmembrane region" description="Helical" evidence="12">
    <location>
        <begin position="225"/>
        <end position="246"/>
    </location>
</feature>
<dbReference type="OrthoDB" id="11851at2157"/>
<dbReference type="UniPathway" id="UPA00940"/>
<feature type="transmembrane region" description="Helical" evidence="12">
    <location>
        <begin position="20"/>
        <end position="47"/>
    </location>
</feature>
<keyword evidence="14" id="KW-1185">Reference proteome</keyword>
<keyword evidence="2 12" id="KW-1003">Cell membrane</keyword>
<dbReference type="CDD" id="cd13961">
    <property type="entry name" value="PT_UbiA_DGGGPS"/>
    <property type="match status" value="1"/>
</dbReference>
<dbReference type="EC" id="2.5.1.42" evidence="12"/>
<keyword evidence="3 12" id="KW-0444">Lipid biosynthesis</keyword>
<evidence type="ECO:0000256" key="5">
    <source>
        <dbReference type="ARBA" id="ARBA00022692"/>
    </source>
</evidence>
<keyword evidence="5 12" id="KW-0812">Transmembrane</keyword>
<dbReference type="Proteomes" id="UP000245657">
    <property type="component" value="Unassembled WGS sequence"/>
</dbReference>
<dbReference type="Pfam" id="PF01040">
    <property type="entry name" value="UbiA"/>
    <property type="match status" value="1"/>
</dbReference>
<dbReference type="InterPro" id="IPR023547">
    <property type="entry name" value="DGGGP_synth"/>
</dbReference>
<evidence type="ECO:0000256" key="6">
    <source>
        <dbReference type="ARBA" id="ARBA00022842"/>
    </source>
</evidence>
<accession>A0A2V2N785</accession>
<comment type="catalytic activity">
    <reaction evidence="12">
        <text>sn-3-O-(geranylgeranyl)glycerol 1-phosphate + (2E,6E,10E)-geranylgeranyl diphosphate = 2,3-bis-O-(geranylgeranyl)-sn-glycerol 1-phosphate + diphosphate</text>
        <dbReference type="Rhea" id="RHEA:18109"/>
        <dbReference type="ChEBI" id="CHEBI:33019"/>
        <dbReference type="ChEBI" id="CHEBI:57677"/>
        <dbReference type="ChEBI" id="CHEBI:58756"/>
        <dbReference type="ChEBI" id="CHEBI:58837"/>
        <dbReference type="EC" id="2.5.1.42"/>
    </reaction>
</comment>
<evidence type="ECO:0000256" key="4">
    <source>
        <dbReference type="ARBA" id="ARBA00022679"/>
    </source>
</evidence>
<evidence type="ECO:0000256" key="7">
    <source>
        <dbReference type="ARBA" id="ARBA00022989"/>
    </source>
</evidence>
<evidence type="ECO:0000256" key="2">
    <source>
        <dbReference type="ARBA" id="ARBA00022475"/>
    </source>
</evidence>
<dbReference type="Gene3D" id="1.10.357.140">
    <property type="entry name" value="UbiA prenyltransferase"/>
    <property type="match status" value="1"/>
</dbReference>
<organism evidence="13 14">
    <name type="scientific">Methanospirillum lacunae</name>
    <dbReference type="NCBI Taxonomy" id="668570"/>
    <lineage>
        <taxon>Archaea</taxon>
        <taxon>Methanobacteriati</taxon>
        <taxon>Methanobacteriota</taxon>
        <taxon>Stenosarchaea group</taxon>
        <taxon>Methanomicrobia</taxon>
        <taxon>Methanomicrobiales</taxon>
        <taxon>Methanospirillaceae</taxon>
        <taxon>Methanospirillum</taxon>
    </lineage>
</organism>
<dbReference type="InterPro" id="IPR044878">
    <property type="entry name" value="UbiA_sf"/>
</dbReference>
<evidence type="ECO:0000256" key="8">
    <source>
        <dbReference type="ARBA" id="ARBA00023098"/>
    </source>
</evidence>
<dbReference type="GO" id="GO:0046474">
    <property type="term" value="P:glycerophospholipid biosynthetic process"/>
    <property type="evidence" value="ECO:0007669"/>
    <property type="project" value="UniProtKB-UniRule"/>
</dbReference>
<evidence type="ECO:0000256" key="10">
    <source>
        <dbReference type="ARBA" id="ARBA00023209"/>
    </source>
</evidence>
<keyword evidence="7 12" id="KW-1133">Transmembrane helix</keyword>
<reference evidence="13 14" key="1">
    <citation type="submission" date="2018-05" db="EMBL/GenBank/DDBJ databases">
        <title>Draft genome of Methanospirillum lacunae Ki8-1.</title>
        <authorList>
            <person name="Dueholm M.S."/>
            <person name="Nielsen P.H."/>
            <person name="Bakmann L.F."/>
            <person name="Otzen D.E."/>
        </authorList>
    </citation>
    <scope>NUCLEOTIDE SEQUENCE [LARGE SCALE GENOMIC DNA]</scope>
    <source>
        <strain evidence="13 14">Ki8-1</strain>
    </source>
</reference>
<dbReference type="AlphaFoldDB" id="A0A2V2N785"/>
<sequence length="281" mass="30301">MKPAAFIRIIRPLNAVMAGFAGVLAFVIATGTLLPSVLIIFFMVLLITAAGNVINDYHDAAIDAINRPDRPIPSGEISQKTALVYAILLFLIGNAIGIAFAPLPLIIIAVVNSVLLWGYASHLKVMPLLGNLAVSYLSASIFLFGGALEGWEGVIANLPVAGASFGVILSRELIKDAEDMQGDRVHGARTLPILYGLKSTVLVAVASATLGVIISLFLYFRWGNYYLIGIIPVDIVILYGAFRAFWCRTSEEIKESRSSLFIKVGMFASLLIFLLSAVLFR</sequence>
<dbReference type="InterPro" id="IPR050475">
    <property type="entry name" value="Prenyltransferase_related"/>
</dbReference>
<dbReference type="HAMAP" id="MF_01286">
    <property type="entry name" value="DGGGP_synth"/>
    <property type="match status" value="1"/>
</dbReference>
<feature type="transmembrane region" description="Helical" evidence="12">
    <location>
        <begin position="83"/>
        <end position="116"/>
    </location>
</feature>
<dbReference type="RefSeq" id="WP_109967781.1">
    <property type="nucleotide sequence ID" value="NZ_CP176093.1"/>
</dbReference>
<dbReference type="GO" id="GO:0005886">
    <property type="term" value="C:plasma membrane"/>
    <property type="evidence" value="ECO:0007669"/>
    <property type="project" value="UniProtKB-SubCell"/>
</dbReference>
<dbReference type="GeneID" id="97549368"/>
<proteinExistence type="inferred from homology"/>